<organism evidence="2 3">
    <name type="scientific">Cirrhinus molitorella</name>
    <name type="common">mud carp</name>
    <dbReference type="NCBI Taxonomy" id="172907"/>
    <lineage>
        <taxon>Eukaryota</taxon>
        <taxon>Metazoa</taxon>
        <taxon>Chordata</taxon>
        <taxon>Craniata</taxon>
        <taxon>Vertebrata</taxon>
        <taxon>Euteleostomi</taxon>
        <taxon>Actinopterygii</taxon>
        <taxon>Neopterygii</taxon>
        <taxon>Teleostei</taxon>
        <taxon>Ostariophysi</taxon>
        <taxon>Cypriniformes</taxon>
        <taxon>Cyprinidae</taxon>
        <taxon>Labeoninae</taxon>
        <taxon>Labeonini</taxon>
        <taxon>Cirrhinus</taxon>
    </lineage>
</organism>
<evidence type="ECO:0000256" key="1">
    <source>
        <dbReference type="SAM" id="MobiDB-lite"/>
    </source>
</evidence>
<comment type="caution">
    <text evidence="2">The sequence shown here is derived from an EMBL/GenBank/DDBJ whole genome shotgun (WGS) entry which is preliminary data.</text>
</comment>
<evidence type="ECO:0000313" key="2">
    <source>
        <dbReference type="EMBL" id="KAL1250074.1"/>
    </source>
</evidence>
<feature type="region of interest" description="Disordered" evidence="1">
    <location>
        <begin position="1"/>
        <end position="22"/>
    </location>
</feature>
<feature type="compositionally biased region" description="Low complexity" evidence="1">
    <location>
        <begin position="1"/>
        <end position="10"/>
    </location>
</feature>
<dbReference type="EMBL" id="JAYMGO010000023">
    <property type="protein sequence ID" value="KAL1250074.1"/>
    <property type="molecule type" value="Genomic_DNA"/>
</dbReference>
<reference evidence="2 3" key="1">
    <citation type="submission" date="2023-09" db="EMBL/GenBank/DDBJ databases">
        <authorList>
            <person name="Wang M."/>
        </authorList>
    </citation>
    <scope>NUCLEOTIDE SEQUENCE [LARGE SCALE GENOMIC DNA]</scope>
    <source>
        <strain evidence="2">GT-2023</strain>
        <tissue evidence="2">Liver</tissue>
    </source>
</reference>
<protein>
    <submittedName>
        <fullName evidence="2">Uncharacterized protein</fullName>
    </submittedName>
</protein>
<dbReference type="Proteomes" id="UP001558613">
    <property type="component" value="Unassembled WGS sequence"/>
</dbReference>
<sequence>MNSTTISSTSPNPPFSPQTVPSLSLSVPSSLSFPPSVKLATEAFWRIALWMDCGGGRGCIEGNMHRVITVSPLGELQMATQGCYMAEGLKGANSQPFAFMHAKEKERLPLRACTILKESSH</sequence>
<evidence type="ECO:0000313" key="3">
    <source>
        <dbReference type="Proteomes" id="UP001558613"/>
    </source>
</evidence>
<accession>A0ABR3LEF5</accession>
<gene>
    <name evidence="2" type="ORF">QQF64_021079</name>
</gene>
<name>A0ABR3LEF5_9TELE</name>
<proteinExistence type="predicted"/>
<keyword evidence="3" id="KW-1185">Reference proteome</keyword>